<keyword evidence="1" id="KW-0472">Membrane</keyword>
<evidence type="ECO:0000256" key="1">
    <source>
        <dbReference type="SAM" id="Phobius"/>
    </source>
</evidence>
<evidence type="ECO:0008006" key="4">
    <source>
        <dbReference type="Google" id="ProtNLM"/>
    </source>
</evidence>
<dbReference type="RefSeq" id="WP_093320327.1">
    <property type="nucleotide sequence ID" value="NZ_FOSZ01000001.1"/>
</dbReference>
<evidence type="ECO:0000313" key="3">
    <source>
        <dbReference type="Proteomes" id="UP000198851"/>
    </source>
</evidence>
<evidence type="ECO:0000313" key="2">
    <source>
        <dbReference type="EMBL" id="SFK62323.1"/>
    </source>
</evidence>
<gene>
    <name evidence="2" type="ORF">SAMN04488036_101723</name>
</gene>
<feature type="transmembrane region" description="Helical" evidence="1">
    <location>
        <begin position="69"/>
        <end position="91"/>
    </location>
</feature>
<sequence>MSVSRDIVATYRGPHKVVARLLSMGEREDRAFVILMAACAVTFIGQWPRLARQAHLTGEELNPLLGGALMGWLFIAPLLAYALAFLVHLIFKMFRGRQTAFGARLALFWAMLAASPLILLHGLVAGFIGEGTQLNVVGLFWIVCFLWFWMSGMFQASKAAE</sequence>
<dbReference type="EMBL" id="FOSZ01000001">
    <property type="protein sequence ID" value="SFK62323.1"/>
    <property type="molecule type" value="Genomic_DNA"/>
</dbReference>
<dbReference type="STRING" id="1280847.SAMN04488036_101723"/>
<proteinExistence type="predicted"/>
<reference evidence="3" key="1">
    <citation type="submission" date="2016-10" db="EMBL/GenBank/DDBJ databases">
        <authorList>
            <person name="Varghese N."/>
            <person name="Submissions S."/>
        </authorList>
    </citation>
    <scope>NUCLEOTIDE SEQUENCE [LARGE SCALE GENOMIC DNA]</scope>
    <source>
        <strain evidence="3">DSM 28453</strain>
    </source>
</reference>
<feature type="transmembrane region" description="Helical" evidence="1">
    <location>
        <begin position="31"/>
        <end position="49"/>
    </location>
</feature>
<keyword evidence="3" id="KW-1185">Reference proteome</keyword>
<accession>A0A1I4B1A0</accession>
<feature type="transmembrane region" description="Helical" evidence="1">
    <location>
        <begin position="134"/>
        <end position="154"/>
    </location>
</feature>
<name>A0A1I4B1A0_9RHOB</name>
<feature type="transmembrane region" description="Helical" evidence="1">
    <location>
        <begin position="103"/>
        <end position="128"/>
    </location>
</feature>
<dbReference type="OrthoDB" id="7771437at2"/>
<keyword evidence="1" id="KW-0812">Transmembrane</keyword>
<protein>
    <recommendedName>
        <fullName evidence="4">Yip1 domain-containing protein</fullName>
    </recommendedName>
</protein>
<organism evidence="2 3">
    <name type="scientific">Shimia haliotis</name>
    <dbReference type="NCBI Taxonomy" id="1280847"/>
    <lineage>
        <taxon>Bacteria</taxon>
        <taxon>Pseudomonadati</taxon>
        <taxon>Pseudomonadota</taxon>
        <taxon>Alphaproteobacteria</taxon>
        <taxon>Rhodobacterales</taxon>
        <taxon>Roseobacteraceae</taxon>
    </lineage>
</organism>
<dbReference type="AlphaFoldDB" id="A0A1I4B1A0"/>
<dbReference type="Proteomes" id="UP000198851">
    <property type="component" value="Unassembled WGS sequence"/>
</dbReference>
<keyword evidence="1" id="KW-1133">Transmembrane helix</keyword>